<feature type="signal peptide" evidence="8">
    <location>
        <begin position="1"/>
        <end position="33"/>
    </location>
</feature>
<protein>
    <recommendedName>
        <fullName evidence="8">Putative beta-barrel assembly-enhancing protease</fullName>
        <ecNumber evidence="8">3.4.-.-</ecNumber>
    </recommendedName>
</protein>
<organism evidence="10 11">
    <name type="scientific">Sedimenticola selenatireducens</name>
    <dbReference type="NCBI Taxonomy" id="191960"/>
    <lineage>
        <taxon>Bacteria</taxon>
        <taxon>Pseudomonadati</taxon>
        <taxon>Pseudomonadota</taxon>
        <taxon>Gammaproteobacteria</taxon>
        <taxon>Chromatiales</taxon>
        <taxon>Sedimenticolaceae</taxon>
        <taxon>Sedimenticola</taxon>
    </lineage>
</organism>
<reference evidence="10 11" key="1">
    <citation type="submission" date="2019-07" db="EMBL/GenBank/DDBJ databases">
        <title>The pathways for chlorine oxyanion respiration interact through the shared metabolite chlorate.</title>
        <authorList>
            <person name="Barnum T.P."/>
            <person name="Cheng Y."/>
            <person name="Hill K.A."/>
            <person name="Lucas L.N."/>
            <person name="Carlson H.K."/>
            <person name="Coates J.D."/>
        </authorList>
    </citation>
    <scope>NUCLEOTIDE SEQUENCE [LARGE SCALE GENOMIC DNA]</scope>
    <source>
        <strain evidence="10 11">BK-1</strain>
    </source>
</reference>
<evidence type="ECO:0000256" key="6">
    <source>
        <dbReference type="ARBA" id="ARBA00022833"/>
    </source>
</evidence>
<comment type="cofactor">
    <cofactor evidence="8">
        <name>Zn(2+)</name>
        <dbReference type="ChEBI" id="CHEBI:29105"/>
    </cofactor>
    <text evidence="8">Binds 1 zinc ion per subunit.</text>
</comment>
<evidence type="ECO:0000313" key="10">
    <source>
        <dbReference type="EMBL" id="TVO75514.1"/>
    </source>
</evidence>
<keyword evidence="2 8" id="KW-0479">Metal-binding</keyword>
<keyword evidence="7 8" id="KW-0482">Metalloprotease</keyword>
<keyword evidence="11" id="KW-1185">Reference proteome</keyword>
<dbReference type="Gene3D" id="1.25.40.10">
    <property type="entry name" value="Tetratricopeptide repeat domain"/>
    <property type="match status" value="1"/>
</dbReference>
<dbReference type="AlphaFoldDB" id="A0A557SDP2"/>
<feature type="active site" evidence="8">
    <location>
        <position position="142"/>
    </location>
</feature>
<dbReference type="GO" id="GO:0016020">
    <property type="term" value="C:membrane"/>
    <property type="evidence" value="ECO:0007669"/>
    <property type="project" value="InterPro"/>
</dbReference>
<evidence type="ECO:0000256" key="2">
    <source>
        <dbReference type="ARBA" id="ARBA00022723"/>
    </source>
</evidence>
<keyword evidence="4 8" id="KW-0574">Periplasm</keyword>
<comment type="function">
    <text evidence="8">Functions as both a chaperone and a metalloprotease. Maintains the integrity of the outer membrane by promoting either the assembly or the elimination of outer membrane proteins, depending on their folding state.</text>
</comment>
<dbReference type="Proteomes" id="UP000316649">
    <property type="component" value="Unassembled WGS sequence"/>
</dbReference>
<keyword evidence="3 8" id="KW-0732">Signal</keyword>
<dbReference type="PANTHER" id="PTHR22726">
    <property type="entry name" value="METALLOENDOPEPTIDASE OMA1"/>
    <property type="match status" value="1"/>
</dbReference>
<keyword evidence="5 8" id="KW-0378">Hydrolase</keyword>
<dbReference type="GO" id="GO:0051603">
    <property type="term" value="P:proteolysis involved in protein catabolic process"/>
    <property type="evidence" value="ECO:0007669"/>
    <property type="project" value="TreeGrafter"/>
</dbReference>
<sequence precursor="true">MLKDSQKNRRLLQGLCLKFLLLCLLLPTTSLQAQEIALPDIGNPSGNILSPAEEDRLGRAFMRSIRKTMPVIQDPLLTAYIQSLGDQLVNANASATGSFEFFLINSPQINAFAGPGGNIGVYSGLITTTESESELASVIAHEIAHVTQKHLVRTYDAVKSMSLPAAAVAIAAVVIGAATNTPDLAVAAAAGVQAGMIQREINFTRSHEEEADSIGIKTLAGAGFDPTSMPVFFSRMGKASRLYDNGTLPEFLRTHPVTANRIADAYGRADAFPYKQRSDSLGYHLARERLRVLAYSDAREGIEFYSKTLRDGRHRNEESHQYGYILSLVGNRQYSEASAILEKLIAKRPHQSEYLVAKAELEKKQGKPEQGLKTLEQGLNEHPGNYPLSMYYAQALLDIGKPEAVNPLLEKILTGRPNDALTYKLLAQASGDAGNKTQGHQYLSEYYYHTGALKEALMQLEIAFKDRNLSYYESAKIAARMKEIRQEKSDLEARDR</sequence>
<dbReference type="EMBL" id="VMNH01000008">
    <property type="protein sequence ID" value="TVO75514.1"/>
    <property type="molecule type" value="Genomic_DNA"/>
</dbReference>
<keyword evidence="1 8" id="KW-0645">Protease</keyword>
<keyword evidence="6 8" id="KW-0862">Zinc</keyword>
<evidence type="ECO:0000259" key="9">
    <source>
        <dbReference type="Pfam" id="PF01435"/>
    </source>
</evidence>
<dbReference type="RefSeq" id="WP_144358604.1">
    <property type="nucleotide sequence ID" value="NZ_VMNH01000008.1"/>
</dbReference>
<dbReference type="GO" id="GO:0004222">
    <property type="term" value="F:metalloendopeptidase activity"/>
    <property type="evidence" value="ECO:0007669"/>
    <property type="project" value="InterPro"/>
</dbReference>
<dbReference type="HAMAP" id="MF_00997">
    <property type="entry name" value="Protease_BepA"/>
    <property type="match status" value="1"/>
</dbReference>
<dbReference type="OrthoDB" id="9810445at2"/>
<evidence type="ECO:0000256" key="8">
    <source>
        <dbReference type="HAMAP-Rule" id="MF_00997"/>
    </source>
</evidence>
<evidence type="ECO:0000256" key="7">
    <source>
        <dbReference type="ARBA" id="ARBA00023049"/>
    </source>
</evidence>
<feature type="domain" description="Peptidase M48" evidence="9">
    <location>
        <begin position="77"/>
        <end position="266"/>
    </location>
</feature>
<feature type="binding site" evidence="8">
    <location>
        <position position="208"/>
    </location>
    <ligand>
        <name>Zn(2+)</name>
        <dbReference type="ChEBI" id="CHEBI:29105"/>
        <note>catalytic</note>
    </ligand>
</feature>
<feature type="active site" description="Proton donor" evidence="8">
    <location>
        <position position="212"/>
    </location>
</feature>
<proteinExistence type="inferred from homology"/>
<dbReference type="PANTHER" id="PTHR22726:SF1">
    <property type="entry name" value="METALLOENDOPEPTIDASE OMA1, MITOCHONDRIAL"/>
    <property type="match status" value="1"/>
</dbReference>
<dbReference type="EC" id="3.4.-.-" evidence="8"/>
<dbReference type="InterPro" id="IPR011990">
    <property type="entry name" value="TPR-like_helical_dom_sf"/>
</dbReference>
<feature type="binding site" evidence="8">
    <location>
        <position position="141"/>
    </location>
    <ligand>
        <name>Zn(2+)</name>
        <dbReference type="ChEBI" id="CHEBI:29105"/>
        <note>catalytic</note>
    </ligand>
</feature>
<comment type="subcellular location">
    <subcellularLocation>
        <location evidence="8">Periplasm</location>
    </subcellularLocation>
</comment>
<evidence type="ECO:0000256" key="1">
    <source>
        <dbReference type="ARBA" id="ARBA00022670"/>
    </source>
</evidence>
<evidence type="ECO:0000256" key="4">
    <source>
        <dbReference type="ARBA" id="ARBA00022764"/>
    </source>
</evidence>
<name>A0A557SDP2_9GAMM</name>
<accession>A0A557SDP2</accession>
<dbReference type="Pfam" id="PF01435">
    <property type="entry name" value="Peptidase_M48"/>
    <property type="match status" value="1"/>
</dbReference>
<dbReference type="GO" id="GO:0042597">
    <property type="term" value="C:periplasmic space"/>
    <property type="evidence" value="ECO:0007669"/>
    <property type="project" value="UniProtKB-SubCell"/>
</dbReference>
<comment type="caution">
    <text evidence="10">The sequence shown here is derived from an EMBL/GenBank/DDBJ whole genome shotgun (WGS) entry which is preliminary data.</text>
</comment>
<dbReference type="InterPro" id="IPR001915">
    <property type="entry name" value="Peptidase_M48"/>
</dbReference>
<feature type="chain" id="PRO_5022277243" description="Putative beta-barrel assembly-enhancing protease" evidence="8">
    <location>
        <begin position="34"/>
        <end position="496"/>
    </location>
</feature>
<feature type="binding site" evidence="8">
    <location>
        <position position="145"/>
    </location>
    <ligand>
        <name>Zn(2+)</name>
        <dbReference type="ChEBI" id="CHEBI:29105"/>
        <note>catalytic</note>
    </ligand>
</feature>
<gene>
    <name evidence="10" type="ORF">FHP88_08450</name>
</gene>
<evidence type="ECO:0000256" key="5">
    <source>
        <dbReference type="ARBA" id="ARBA00022801"/>
    </source>
</evidence>
<dbReference type="Gene3D" id="3.30.2010.10">
    <property type="entry name" value="Metalloproteases ('zincins'), catalytic domain"/>
    <property type="match status" value="1"/>
</dbReference>
<comment type="similarity">
    <text evidence="8">Belongs to the peptidase M48 family. BepA subfamily.</text>
</comment>
<dbReference type="Pfam" id="PF14559">
    <property type="entry name" value="TPR_19"/>
    <property type="match status" value="1"/>
</dbReference>
<dbReference type="InterPro" id="IPR051156">
    <property type="entry name" value="Mito/Outer_Membr_Metalloprot"/>
</dbReference>
<evidence type="ECO:0000313" key="11">
    <source>
        <dbReference type="Proteomes" id="UP000316649"/>
    </source>
</evidence>
<dbReference type="GO" id="GO:0008270">
    <property type="term" value="F:zinc ion binding"/>
    <property type="evidence" value="ECO:0007669"/>
    <property type="project" value="UniProtKB-UniRule"/>
</dbReference>
<dbReference type="SUPFAM" id="SSF48452">
    <property type="entry name" value="TPR-like"/>
    <property type="match status" value="1"/>
</dbReference>
<dbReference type="InterPro" id="IPR030873">
    <property type="entry name" value="Protease_BepA"/>
</dbReference>
<evidence type="ECO:0000256" key="3">
    <source>
        <dbReference type="ARBA" id="ARBA00022729"/>
    </source>
</evidence>